<proteinExistence type="predicted"/>
<dbReference type="EMBL" id="CP020474">
    <property type="protein sequence ID" value="ARE83997.1"/>
    <property type="molecule type" value="Genomic_DNA"/>
</dbReference>
<evidence type="ECO:0000313" key="2">
    <source>
        <dbReference type="EMBL" id="ARE83997.1"/>
    </source>
</evidence>
<dbReference type="PANTHER" id="PTHR33930:SF2">
    <property type="entry name" value="BLR3452 PROTEIN"/>
    <property type="match status" value="1"/>
</dbReference>
<feature type="domain" description="Carboxymuconolactone decarboxylase-like" evidence="1">
    <location>
        <begin position="36"/>
        <end position="117"/>
    </location>
</feature>
<dbReference type="AlphaFoldDB" id="A0A1V0RQF2"/>
<dbReference type="InterPro" id="IPR003779">
    <property type="entry name" value="CMD-like"/>
</dbReference>
<organism evidence="2 3">
    <name type="scientific">Roseovarius mucosus</name>
    <dbReference type="NCBI Taxonomy" id="215743"/>
    <lineage>
        <taxon>Bacteria</taxon>
        <taxon>Pseudomonadati</taxon>
        <taxon>Pseudomonadota</taxon>
        <taxon>Alphaproteobacteria</taxon>
        <taxon>Rhodobacterales</taxon>
        <taxon>Roseobacteraceae</taxon>
        <taxon>Roseovarius</taxon>
    </lineage>
</organism>
<dbReference type="Pfam" id="PF02627">
    <property type="entry name" value="CMD"/>
    <property type="match status" value="1"/>
</dbReference>
<dbReference type="SUPFAM" id="SSF69118">
    <property type="entry name" value="AhpD-like"/>
    <property type="match status" value="1"/>
</dbReference>
<dbReference type="Proteomes" id="UP000192273">
    <property type="component" value="Chromosome"/>
</dbReference>
<dbReference type="PANTHER" id="PTHR33930">
    <property type="entry name" value="ALKYL HYDROPEROXIDE REDUCTASE AHPD"/>
    <property type="match status" value="1"/>
</dbReference>
<dbReference type="GO" id="GO:0051920">
    <property type="term" value="F:peroxiredoxin activity"/>
    <property type="evidence" value="ECO:0007669"/>
    <property type="project" value="InterPro"/>
</dbReference>
<accession>A0A1V0RQF2</accession>
<evidence type="ECO:0000313" key="3">
    <source>
        <dbReference type="Proteomes" id="UP000192273"/>
    </source>
</evidence>
<name>A0A1V0RQF2_9RHOB</name>
<dbReference type="KEGG" id="rmm:ROSMUCSMR3_02528"/>
<sequence>MVSAEAETGMEIPQMRWPDKIDTTRQELRALNALIPDTARAFGGLGKAVKEGGTLEFKVKEFVALGIAVATKCEPCIALHMEALIRTGATREEVGDVLAMSIQMGGGPAMMYAAKALACYDELAEKG</sequence>
<dbReference type="NCBIfam" id="TIGR00778">
    <property type="entry name" value="ahpD_dom"/>
    <property type="match status" value="1"/>
</dbReference>
<dbReference type="InterPro" id="IPR004675">
    <property type="entry name" value="AhpD_core"/>
</dbReference>
<evidence type="ECO:0000259" key="1">
    <source>
        <dbReference type="Pfam" id="PF02627"/>
    </source>
</evidence>
<gene>
    <name evidence="2" type="ORF">ROSMUCSMR3_02528</name>
</gene>
<dbReference type="Gene3D" id="1.20.1290.10">
    <property type="entry name" value="AhpD-like"/>
    <property type="match status" value="1"/>
</dbReference>
<protein>
    <submittedName>
        <fullName evidence="2">Carboxymuconolactone decarboxylase family protein</fullName>
    </submittedName>
</protein>
<keyword evidence="3" id="KW-1185">Reference proteome</keyword>
<reference evidence="2 3" key="1">
    <citation type="submission" date="2017-03" db="EMBL/GenBank/DDBJ databases">
        <title>Genome Sequence of Roseovarius mucosus strain SMR3 Isolated from a culture of the Diatom Skeletonema marinoi.</title>
        <authorList>
            <person name="Topel M."/>
            <person name="Pinder M."/>
            <person name="Johansson O.N."/>
            <person name="Kourtchenko O."/>
            <person name="Godhe A."/>
            <person name="Clarke A.K."/>
        </authorList>
    </citation>
    <scope>NUCLEOTIDE SEQUENCE [LARGE SCALE GENOMIC DNA]</scope>
    <source>
        <strain evidence="2 3">SMR3</strain>
    </source>
</reference>
<dbReference type="InterPro" id="IPR029032">
    <property type="entry name" value="AhpD-like"/>
</dbReference>